<proteinExistence type="predicted"/>
<dbReference type="OrthoDB" id="8454672at2"/>
<dbReference type="Pfam" id="PF13827">
    <property type="entry name" value="DUF4189"/>
    <property type="match status" value="1"/>
</dbReference>
<evidence type="ECO:0000259" key="1">
    <source>
        <dbReference type="Pfam" id="PF13827"/>
    </source>
</evidence>
<feature type="domain" description="DUF4189" evidence="1">
    <location>
        <begin position="73"/>
        <end position="122"/>
    </location>
</feature>
<dbReference type="Proteomes" id="UP000255207">
    <property type="component" value="Unassembled WGS sequence"/>
</dbReference>
<comment type="caution">
    <text evidence="2">The sequence shown here is derived from an EMBL/GenBank/DDBJ whole genome shotgun (WGS) entry which is preliminary data.</text>
</comment>
<evidence type="ECO:0000313" key="2">
    <source>
        <dbReference type="EMBL" id="RDJ19614.1"/>
    </source>
</evidence>
<dbReference type="EMBL" id="QQTP01000039">
    <property type="protein sequence ID" value="RDJ19614.1"/>
    <property type="molecule type" value="Genomic_DNA"/>
</dbReference>
<evidence type="ECO:0000313" key="3">
    <source>
        <dbReference type="Proteomes" id="UP000255207"/>
    </source>
</evidence>
<protein>
    <submittedName>
        <fullName evidence="2">DUF4189 domain-containing protein</fullName>
    </submittedName>
</protein>
<name>A0A370KX97_9HYPH</name>
<accession>A0A370KX97</accession>
<dbReference type="InterPro" id="IPR025240">
    <property type="entry name" value="DUF4189"/>
</dbReference>
<dbReference type="AlphaFoldDB" id="A0A370KX97"/>
<gene>
    <name evidence="2" type="ORF">DWE98_28905</name>
</gene>
<sequence length="189" mass="20229">MGQDLEEDRDHCAERDIGSAWGLAPSVMRRVTVTIKRLTGTLLGLSLLAGAAAATDLPSRKAEPISPFFADIFGAIALSGDNEVDAFDWGAPTPREASERALRFCRDAGGRDCKVMVTMENRSSFWRARYGQAQSDPRQISSCGAVAVGKNGARASARSRESWDDAEKAALAQCGGSANSCTIKRRVCT</sequence>
<organism evidence="2 3">
    <name type="scientific">Bosea caraganae</name>
    <dbReference type="NCBI Taxonomy" id="2763117"/>
    <lineage>
        <taxon>Bacteria</taxon>
        <taxon>Pseudomonadati</taxon>
        <taxon>Pseudomonadota</taxon>
        <taxon>Alphaproteobacteria</taxon>
        <taxon>Hyphomicrobiales</taxon>
        <taxon>Boseaceae</taxon>
        <taxon>Bosea</taxon>
    </lineage>
</organism>
<keyword evidence="3" id="KW-1185">Reference proteome</keyword>
<reference evidence="3" key="1">
    <citation type="submission" date="2018-07" db="EMBL/GenBank/DDBJ databases">
        <authorList>
            <person name="Safronova V.I."/>
            <person name="Chirak E.R."/>
            <person name="Sazanova A.L."/>
        </authorList>
    </citation>
    <scope>NUCLEOTIDE SEQUENCE [LARGE SCALE GENOMIC DNA]</scope>
    <source>
        <strain evidence="3">RCAM04685</strain>
    </source>
</reference>